<dbReference type="EMBL" id="AOJD01000002">
    <property type="protein sequence ID" value="ELZ42071.1"/>
    <property type="molecule type" value="Genomic_DNA"/>
</dbReference>
<evidence type="ECO:0000313" key="4">
    <source>
        <dbReference type="EMBL" id="ELZ42071.1"/>
    </source>
</evidence>
<accession>M0E2S2</accession>
<keyword evidence="2" id="KW-1133">Transmembrane helix</keyword>
<name>M0E2S2_9EURY</name>
<evidence type="ECO:0000256" key="1">
    <source>
        <dbReference type="SAM" id="MobiDB-lite"/>
    </source>
</evidence>
<dbReference type="OrthoDB" id="331021at2157"/>
<sequence>MSLKTQAENDDSPLSRDEIHDLLSNPRRRYALHILKRDDETADLSTLAEEVAAWENEKPVSEVTSNERHLVYTSIQQNHLPRLERAGVITEERGRVELTSEAEELDVYMDVVPGDSIPWAEYYLGLSAFSLALLAAVRVGVFPASVPGLAWGVVIAVLFTCSAAYHTYQNREMQLGRGEEPPDRRV</sequence>
<dbReference type="Pfam" id="PF24035">
    <property type="entry name" value="DUF7344"/>
    <property type="match status" value="1"/>
</dbReference>
<feature type="region of interest" description="Disordered" evidence="1">
    <location>
        <begin position="1"/>
        <end position="20"/>
    </location>
</feature>
<keyword evidence="2" id="KW-0472">Membrane</keyword>
<feature type="transmembrane region" description="Helical" evidence="2">
    <location>
        <begin position="122"/>
        <end position="142"/>
    </location>
</feature>
<gene>
    <name evidence="4" type="ORF">C472_00200</name>
</gene>
<organism evidence="4 5">
    <name type="scientific">Halorubrum tebenquichense DSM 14210</name>
    <dbReference type="NCBI Taxonomy" id="1227485"/>
    <lineage>
        <taxon>Archaea</taxon>
        <taxon>Methanobacteriati</taxon>
        <taxon>Methanobacteriota</taxon>
        <taxon>Stenosarchaea group</taxon>
        <taxon>Halobacteria</taxon>
        <taxon>Halobacteriales</taxon>
        <taxon>Haloferacaceae</taxon>
        <taxon>Halorubrum</taxon>
    </lineage>
</organism>
<evidence type="ECO:0000256" key="2">
    <source>
        <dbReference type="SAM" id="Phobius"/>
    </source>
</evidence>
<dbReference type="PATRIC" id="fig|1227485.3.peg.41"/>
<dbReference type="Proteomes" id="UP000011523">
    <property type="component" value="Unassembled WGS sequence"/>
</dbReference>
<dbReference type="AlphaFoldDB" id="M0E2S2"/>
<evidence type="ECO:0000259" key="3">
    <source>
        <dbReference type="Pfam" id="PF24035"/>
    </source>
</evidence>
<dbReference type="RefSeq" id="WP_006627752.1">
    <property type="nucleotide sequence ID" value="NZ_AOJD01000002.1"/>
</dbReference>
<feature type="domain" description="DUF7344" evidence="3">
    <location>
        <begin position="20"/>
        <end position="94"/>
    </location>
</feature>
<comment type="caution">
    <text evidence="4">The sequence shown here is derived from an EMBL/GenBank/DDBJ whole genome shotgun (WGS) entry which is preliminary data.</text>
</comment>
<proteinExistence type="predicted"/>
<dbReference type="InterPro" id="IPR036388">
    <property type="entry name" value="WH-like_DNA-bd_sf"/>
</dbReference>
<reference evidence="4 5" key="1">
    <citation type="journal article" date="2014" name="PLoS Genet.">
        <title>Phylogenetically driven sequencing of extremely halophilic archaea reveals strategies for static and dynamic osmo-response.</title>
        <authorList>
            <person name="Becker E.A."/>
            <person name="Seitzer P.M."/>
            <person name="Tritt A."/>
            <person name="Larsen D."/>
            <person name="Krusor M."/>
            <person name="Yao A.I."/>
            <person name="Wu D."/>
            <person name="Madern D."/>
            <person name="Eisen J.A."/>
            <person name="Darling A.E."/>
            <person name="Facciotti M.T."/>
        </authorList>
    </citation>
    <scope>NUCLEOTIDE SEQUENCE [LARGE SCALE GENOMIC DNA]</scope>
    <source>
        <strain evidence="4 5">DSM 14210</strain>
    </source>
</reference>
<evidence type="ECO:0000313" key="5">
    <source>
        <dbReference type="Proteomes" id="UP000011523"/>
    </source>
</evidence>
<keyword evidence="2" id="KW-0812">Transmembrane</keyword>
<dbReference type="Gene3D" id="1.10.10.10">
    <property type="entry name" value="Winged helix-like DNA-binding domain superfamily/Winged helix DNA-binding domain"/>
    <property type="match status" value="1"/>
</dbReference>
<protein>
    <recommendedName>
        <fullName evidence="3">DUF7344 domain-containing protein</fullName>
    </recommendedName>
</protein>
<feature type="transmembrane region" description="Helical" evidence="2">
    <location>
        <begin position="148"/>
        <end position="168"/>
    </location>
</feature>
<dbReference type="InterPro" id="IPR055768">
    <property type="entry name" value="DUF7344"/>
</dbReference>
<keyword evidence="5" id="KW-1185">Reference proteome</keyword>